<feature type="compositionally biased region" description="Polar residues" evidence="1">
    <location>
        <begin position="24"/>
        <end position="43"/>
    </location>
</feature>
<evidence type="ECO:0000313" key="2">
    <source>
        <dbReference type="EMBL" id="KAK7500023.1"/>
    </source>
</evidence>
<comment type="caution">
    <text evidence="2">The sequence shown here is derived from an EMBL/GenBank/DDBJ whole genome shotgun (WGS) entry which is preliminary data.</text>
</comment>
<feature type="region of interest" description="Disordered" evidence="1">
    <location>
        <begin position="1"/>
        <end position="69"/>
    </location>
</feature>
<dbReference type="EMBL" id="JACVVK020000039">
    <property type="protein sequence ID" value="KAK7500023.1"/>
    <property type="molecule type" value="Genomic_DNA"/>
</dbReference>
<accession>A0ABD0LLH0</accession>
<reference evidence="2 3" key="1">
    <citation type="journal article" date="2023" name="Sci. Data">
        <title>Genome assembly of the Korean intertidal mud-creeper Batillaria attramentaria.</title>
        <authorList>
            <person name="Patra A.K."/>
            <person name="Ho P.T."/>
            <person name="Jun S."/>
            <person name="Lee S.J."/>
            <person name="Kim Y."/>
            <person name="Won Y.J."/>
        </authorList>
    </citation>
    <scope>NUCLEOTIDE SEQUENCE [LARGE SCALE GENOMIC DNA]</scope>
    <source>
        <strain evidence="2">Wonlab-2016</strain>
    </source>
</reference>
<evidence type="ECO:0000313" key="3">
    <source>
        <dbReference type="Proteomes" id="UP001519460"/>
    </source>
</evidence>
<protein>
    <recommendedName>
        <fullName evidence="4">Period</fullName>
    </recommendedName>
</protein>
<dbReference type="Proteomes" id="UP001519460">
    <property type="component" value="Unassembled WGS sequence"/>
</dbReference>
<dbReference type="AlphaFoldDB" id="A0ABD0LLH0"/>
<keyword evidence="3" id="KW-1185">Reference proteome</keyword>
<proteinExistence type="predicted"/>
<feature type="compositionally biased region" description="Basic residues" evidence="1">
    <location>
        <begin position="11"/>
        <end position="20"/>
    </location>
</feature>
<gene>
    <name evidence="2" type="ORF">BaRGS_00008570</name>
</gene>
<evidence type="ECO:0008006" key="4">
    <source>
        <dbReference type="Google" id="ProtNLM"/>
    </source>
</evidence>
<evidence type="ECO:0000256" key="1">
    <source>
        <dbReference type="SAM" id="MobiDB-lite"/>
    </source>
</evidence>
<organism evidence="2 3">
    <name type="scientific">Batillaria attramentaria</name>
    <dbReference type="NCBI Taxonomy" id="370345"/>
    <lineage>
        <taxon>Eukaryota</taxon>
        <taxon>Metazoa</taxon>
        <taxon>Spiralia</taxon>
        <taxon>Lophotrochozoa</taxon>
        <taxon>Mollusca</taxon>
        <taxon>Gastropoda</taxon>
        <taxon>Caenogastropoda</taxon>
        <taxon>Sorbeoconcha</taxon>
        <taxon>Cerithioidea</taxon>
        <taxon>Batillariidae</taxon>
        <taxon>Batillaria</taxon>
    </lineage>
</organism>
<feature type="compositionally biased region" description="Polar residues" evidence="1">
    <location>
        <begin position="59"/>
        <end position="69"/>
    </location>
</feature>
<feature type="compositionally biased region" description="Low complexity" evidence="1">
    <location>
        <begin position="44"/>
        <end position="58"/>
    </location>
</feature>
<name>A0ABD0LLH0_9CAEN</name>
<sequence>MDHNVDNTVHRSLRQQHSPKIRITPTTQSTDQYVNTTVQGSARQQHSPQISTSTTQSTDQHANNTVHGSSTTTVAYQSFHSVACPILSQPDLIT</sequence>